<organism evidence="1 2">
    <name type="scientific">Zarea fungicola</name>
    <dbReference type="NCBI Taxonomy" id="93591"/>
    <lineage>
        <taxon>Eukaryota</taxon>
        <taxon>Fungi</taxon>
        <taxon>Dikarya</taxon>
        <taxon>Ascomycota</taxon>
        <taxon>Pezizomycotina</taxon>
        <taxon>Sordariomycetes</taxon>
        <taxon>Hypocreomycetidae</taxon>
        <taxon>Hypocreales</taxon>
        <taxon>Cordycipitaceae</taxon>
        <taxon>Zarea</taxon>
    </lineage>
</organism>
<gene>
    <name evidence="1" type="ORF">NQ176_g1752</name>
</gene>
<dbReference type="EMBL" id="JANJQO010000106">
    <property type="protein sequence ID" value="KAJ2981872.1"/>
    <property type="molecule type" value="Genomic_DNA"/>
</dbReference>
<reference evidence="1" key="1">
    <citation type="submission" date="2022-08" db="EMBL/GenBank/DDBJ databases">
        <title>Genome Sequence of Lecanicillium fungicola.</title>
        <authorList>
            <person name="Buettner E."/>
        </authorList>
    </citation>
    <scope>NUCLEOTIDE SEQUENCE</scope>
    <source>
        <strain evidence="1">Babe33</strain>
    </source>
</reference>
<evidence type="ECO:0000313" key="1">
    <source>
        <dbReference type="EMBL" id="KAJ2981872.1"/>
    </source>
</evidence>
<sequence>MKVSTVFLLAGSLGAVLGHQEFDKIYATVSDVDLGHGTVVHKGVKYALPKSPGRDWYISNANGTEIPHHWYLPNMKAGDPVAVGKGVAAAKVGTESSTTSKAGVALEARQLPPLYVNYYNLPYCDDFDAQNRPPTLNQCVWNRSLVAWGSSYVPPGTTCRFIVNYYNSGCGFQTKCGGYIDQTFDFVGCFAPSRVFCSTFARCCISGC</sequence>
<keyword evidence="2" id="KW-1185">Reference proteome</keyword>
<name>A0ACC1NSH8_9HYPO</name>
<comment type="caution">
    <text evidence="1">The sequence shown here is derived from an EMBL/GenBank/DDBJ whole genome shotgun (WGS) entry which is preliminary data.</text>
</comment>
<protein>
    <submittedName>
        <fullName evidence="1">Uncharacterized protein</fullName>
    </submittedName>
</protein>
<evidence type="ECO:0000313" key="2">
    <source>
        <dbReference type="Proteomes" id="UP001143910"/>
    </source>
</evidence>
<proteinExistence type="predicted"/>
<dbReference type="Proteomes" id="UP001143910">
    <property type="component" value="Unassembled WGS sequence"/>
</dbReference>
<accession>A0ACC1NSH8</accession>